<keyword evidence="4" id="KW-1185">Reference proteome</keyword>
<dbReference type="CDD" id="cd00570">
    <property type="entry name" value="GST_N_family"/>
    <property type="match status" value="1"/>
</dbReference>
<evidence type="ECO:0000313" key="3">
    <source>
        <dbReference type="EMBL" id="MDW5597837.1"/>
    </source>
</evidence>
<dbReference type="Proteomes" id="UP001284601">
    <property type="component" value="Unassembled WGS sequence"/>
</dbReference>
<feature type="region of interest" description="Disordered" evidence="1">
    <location>
        <begin position="229"/>
        <end position="249"/>
    </location>
</feature>
<dbReference type="SUPFAM" id="SSF47616">
    <property type="entry name" value="GST C-terminal domain-like"/>
    <property type="match status" value="1"/>
</dbReference>
<gene>
    <name evidence="3" type="ORF">R7226_26020</name>
</gene>
<evidence type="ECO:0000259" key="2">
    <source>
        <dbReference type="Pfam" id="PF13417"/>
    </source>
</evidence>
<name>A0ABU4HWY3_9ACTN</name>
<feature type="domain" description="GST N-terminal" evidence="2">
    <location>
        <begin position="5"/>
        <end position="79"/>
    </location>
</feature>
<dbReference type="InterPro" id="IPR036282">
    <property type="entry name" value="Glutathione-S-Trfase_C_sf"/>
</dbReference>
<reference evidence="4" key="1">
    <citation type="submission" date="2023-07" db="EMBL/GenBank/DDBJ databases">
        <title>Conexibacter stalactiti sp. nov., isolated from stalactites in a lava cave and emended description of the genus Conexibacter.</title>
        <authorList>
            <person name="Lee S.D."/>
        </authorList>
    </citation>
    <scope>NUCLEOTIDE SEQUENCE [LARGE SCALE GENOMIC DNA]</scope>
    <source>
        <strain evidence="4">KCTC 39840</strain>
    </source>
</reference>
<dbReference type="Gene3D" id="1.20.1050.10">
    <property type="match status" value="1"/>
</dbReference>
<dbReference type="InterPro" id="IPR004045">
    <property type="entry name" value="Glutathione_S-Trfase_N"/>
</dbReference>
<dbReference type="Gene3D" id="3.40.30.10">
    <property type="entry name" value="Glutaredoxin"/>
    <property type="match status" value="1"/>
</dbReference>
<dbReference type="Pfam" id="PF13417">
    <property type="entry name" value="GST_N_3"/>
    <property type="match status" value="1"/>
</dbReference>
<dbReference type="InterPro" id="IPR036249">
    <property type="entry name" value="Thioredoxin-like_sf"/>
</dbReference>
<proteinExistence type="predicted"/>
<evidence type="ECO:0000256" key="1">
    <source>
        <dbReference type="SAM" id="MobiDB-lite"/>
    </source>
</evidence>
<sequence length="249" mass="27298">MGHTLYAIHGSHPCVAVERALQLKQQPYRVVELPPAFHVPLQWLRFRTLTVPVLVLGNGETVIGSRSILHRLDQLVPEPVLLPPDPRERERVLAAERWGDEVLQPAVRRMFWMGIAGAPRAIDGYAHGSKLPLPRPARTLVTPLVCRAARWRNRADEATLRADVAALPGWLDHVDELIADGVVGGPQPNAADLQIGSSLRMLGTFADAWPLLAARPAWQLARRAVPAYPGEGELPPGTLPVPQPQLEAV</sequence>
<dbReference type="RefSeq" id="WP_318600307.1">
    <property type="nucleotide sequence ID" value="NZ_JAWSTH010000105.1"/>
</dbReference>
<evidence type="ECO:0000313" key="4">
    <source>
        <dbReference type="Proteomes" id="UP001284601"/>
    </source>
</evidence>
<protein>
    <submittedName>
        <fullName evidence="3">Glutathione S-transferase family protein</fullName>
    </submittedName>
</protein>
<organism evidence="3 4">
    <name type="scientific">Conexibacter stalactiti</name>
    <dbReference type="NCBI Taxonomy" id="1940611"/>
    <lineage>
        <taxon>Bacteria</taxon>
        <taxon>Bacillati</taxon>
        <taxon>Actinomycetota</taxon>
        <taxon>Thermoleophilia</taxon>
        <taxon>Solirubrobacterales</taxon>
        <taxon>Conexibacteraceae</taxon>
        <taxon>Conexibacter</taxon>
    </lineage>
</organism>
<comment type="caution">
    <text evidence="3">The sequence shown here is derived from an EMBL/GenBank/DDBJ whole genome shotgun (WGS) entry which is preliminary data.</text>
</comment>
<dbReference type="SUPFAM" id="SSF52833">
    <property type="entry name" value="Thioredoxin-like"/>
    <property type="match status" value="1"/>
</dbReference>
<dbReference type="EMBL" id="JAWSTH010000105">
    <property type="protein sequence ID" value="MDW5597837.1"/>
    <property type="molecule type" value="Genomic_DNA"/>
</dbReference>
<accession>A0ABU4HWY3</accession>
<dbReference type="CDD" id="cd00299">
    <property type="entry name" value="GST_C_family"/>
    <property type="match status" value="1"/>
</dbReference>